<dbReference type="InterPro" id="IPR058127">
    <property type="entry name" value="DedA"/>
</dbReference>
<evidence type="ECO:0000256" key="3">
    <source>
        <dbReference type="ARBA" id="ARBA00022475"/>
    </source>
</evidence>
<evidence type="ECO:0000256" key="6">
    <source>
        <dbReference type="ARBA" id="ARBA00023136"/>
    </source>
</evidence>
<dbReference type="PANTHER" id="PTHR30353">
    <property type="entry name" value="INNER MEMBRANE PROTEIN DEDA-RELATED"/>
    <property type="match status" value="1"/>
</dbReference>
<evidence type="ECO:0000259" key="8">
    <source>
        <dbReference type="Pfam" id="PF09335"/>
    </source>
</evidence>
<dbReference type="EMBL" id="FOVJ01000003">
    <property type="protein sequence ID" value="SFN81880.1"/>
    <property type="molecule type" value="Genomic_DNA"/>
</dbReference>
<dbReference type="PANTHER" id="PTHR30353:SF0">
    <property type="entry name" value="TRANSMEMBRANE PROTEIN"/>
    <property type="match status" value="1"/>
</dbReference>
<keyword evidence="4 7" id="KW-0812">Transmembrane</keyword>
<feature type="transmembrane region" description="Helical" evidence="7">
    <location>
        <begin position="56"/>
        <end position="81"/>
    </location>
</feature>
<evidence type="ECO:0000313" key="9">
    <source>
        <dbReference type="EMBL" id="SFN81880.1"/>
    </source>
</evidence>
<feature type="domain" description="VTT" evidence="8">
    <location>
        <begin position="49"/>
        <end position="174"/>
    </location>
</feature>
<evidence type="ECO:0000256" key="2">
    <source>
        <dbReference type="ARBA" id="ARBA00010792"/>
    </source>
</evidence>
<dbReference type="InterPro" id="IPR032818">
    <property type="entry name" value="DedA-like"/>
</dbReference>
<dbReference type="Proteomes" id="UP000183107">
    <property type="component" value="Unassembled WGS sequence"/>
</dbReference>
<gene>
    <name evidence="9" type="ORF">SAMN05216386_1961</name>
</gene>
<dbReference type="InterPro" id="IPR032816">
    <property type="entry name" value="VTT_dom"/>
</dbReference>
<feature type="transmembrane region" description="Helical" evidence="7">
    <location>
        <begin position="188"/>
        <end position="206"/>
    </location>
</feature>
<name>A0A1I5C473_9PROT</name>
<dbReference type="GO" id="GO:0005886">
    <property type="term" value="C:plasma membrane"/>
    <property type="evidence" value="ECO:0007669"/>
    <property type="project" value="UniProtKB-SubCell"/>
</dbReference>
<dbReference type="OrthoDB" id="9813426at2"/>
<dbReference type="AlphaFoldDB" id="A0A1I5C473"/>
<protein>
    <submittedName>
        <fullName evidence="9">Membrane-associated protein</fullName>
    </submittedName>
</protein>
<dbReference type="NCBIfam" id="NF008102">
    <property type="entry name" value="PRK10847.1"/>
    <property type="match status" value="1"/>
</dbReference>
<dbReference type="Pfam" id="PF09335">
    <property type="entry name" value="VTT_dom"/>
    <property type="match status" value="1"/>
</dbReference>
<feature type="transmembrane region" description="Helical" evidence="7">
    <location>
        <begin position="128"/>
        <end position="147"/>
    </location>
</feature>
<comment type="similarity">
    <text evidence="2 7">Belongs to the DedA family.</text>
</comment>
<keyword evidence="5 7" id="KW-1133">Transmembrane helix</keyword>
<dbReference type="STRING" id="1266925.GCA_000619905_02107"/>
<evidence type="ECO:0000256" key="5">
    <source>
        <dbReference type="ARBA" id="ARBA00022989"/>
    </source>
</evidence>
<feature type="transmembrane region" description="Helical" evidence="7">
    <location>
        <begin position="154"/>
        <end position="176"/>
    </location>
</feature>
<organism evidence="9 10">
    <name type="scientific">Nitrosospira briensis</name>
    <dbReference type="NCBI Taxonomy" id="35799"/>
    <lineage>
        <taxon>Bacteria</taxon>
        <taxon>Pseudomonadati</taxon>
        <taxon>Pseudomonadota</taxon>
        <taxon>Betaproteobacteria</taxon>
        <taxon>Nitrosomonadales</taxon>
        <taxon>Nitrosomonadaceae</taxon>
        <taxon>Nitrosospira</taxon>
    </lineage>
</organism>
<keyword evidence="6 7" id="KW-0472">Membrane</keyword>
<comment type="subcellular location">
    <subcellularLocation>
        <location evidence="1 7">Cell membrane</location>
        <topology evidence="1 7">Multi-pass membrane protein</topology>
    </subcellularLocation>
</comment>
<evidence type="ECO:0000313" key="10">
    <source>
        <dbReference type="Proteomes" id="UP000183107"/>
    </source>
</evidence>
<reference evidence="10" key="1">
    <citation type="submission" date="2016-10" db="EMBL/GenBank/DDBJ databases">
        <authorList>
            <person name="Varghese N."/>
        </authorList>
    </citation>
    <scope>NUCLEOTIDE SEQUENCE [LARGE SCALE GENOMIC DNA]</scope>
    <source>
        <strain evidence="10">Nsp8</strain>
    </source>
</reference>
<dbReference type="RefSeq" id="WP_074796999.1">
    <property type="nucleotide sequence ID" value="NZ_FOVJ01000003.1"/>
</dbReference>
<sequence>MELLTTFIDIILHLDKHLIWLVQNYGSWIYVILFLIIFCETGLVVTPFLPGDSLLFVAGAIAATGAMEVQWLVALLILAAFCGDNTNYWIGRYFGPRMFSRADSKLLNRAHLDRTNQFYAKHGGKTIIFARFLPIIRTFAPFVAGIGRMNYPYFVAYSAFGGVFWISFFVVGGYYFGNVPFVKNNLTYFIFGIIIISVLPGIIQFLRNLLGSRGVASQTPTKGP</sequence>
<evidence type="ECO:0000256" key="1">
    <source>
        <dbReference type="ARBA" id="ARBA00004651"/>
    </source>
</evidence>
<evidence type="ECO:0000256" key="4">
    <source>
        <dbReference type="ARBA" id="ARBA00022692"/>
    </source>
</evidence>
<proteinExistence type="inferred from homology"/>
<feature type="transmembrane region" description="Helical" evidence="7">
    <location>
        <begin position="28"/>
        <end position="49"/>
    </location>
</feature>
<keyword evidence="3 7" id="KW-1003">Cell membrane</keyword>
<accession>A0A1I5C473</accession>
<keyword evidence="10" id="KW-1185">Reference proteome</keyword>
<evidence type="ECO:0000256" key="7">
    <source>
        <dbReference type="RuleBase" id="RU367016"/>
    </source>
</evidence>